<reference evidence="2 3" key="1">
    <citation type="journal article" date="2012" name="PLoS Pathog.">
        <title>Diverse lifestyles and strategies of plant pathogenesis encoded in the genomes of eighteen Dothideomycetes fungi.</title>
        <authorList>
            <person name="Ohm R.A."/>
            <person name="Feau N."/>
            <person name="Henrissat B."/>
            <person name="Schoch C.L."/>
            <person name="Horwitz B.A."/>
            <person name="Barry K.W."/>
            <person name="Condon B.J."/>
            <person name="Copeland A.C."/>
            <person name="Dhillon B."/>
            <person name="Glaser F."/>
            <person name="Hesse C.N."/>
            <person name="Kosti I."/>
            <person name="LaButti K."/>
            <person name="Lindquist E.A."/>
            <person name="Lucas S."/>
            <person name="Salamov A.A."/>
            <person name="Bradshaw R.E."/>
            <person name="Ciuffetti L."/>
            <person name="Hamelin R.C."/>
            <person name="Kema G.H.J."/>
            <person name="Lawrence C."/>
            <person name="Scott J.A."/>
            <person name="Spatafora J.W."/>
            <person name="Turgeon B.G."/>
            <person name="de Wit P.J.G.M."/>
            <person name="Zhong S."/>
            <person name="Goodwin S.B."/>
            <person name="Grigoriev I.V."/>
        </authorList>
    </citation>
    <scope>NUCLEOTIDE SEQUENCE [LARGE SCALE GENOMIC DNA]</scope>
    <source>
        <strain evidence="2 3">CIRAD86</strain>
    </source>
</reference>
<evidence type="ECO:0000313" key="2">
    <source>
        <dbReference type="EMBL" id="EME83007.1"/>
    </source>
</evidence>
<keyword evidence="1" id="KW-0812">Transmembrane</keyword>
<dbReference type="VEuPathDB" id="FungiDB:MYCFIDRAFT_174503"/>
<keyword evidence="3" id="KW-1185">Reference proteome</keyword>
<proteinExistence type="predicted"/>
<gene>
    <name evidence="2" type="ORF">MYCFIDRAFT_174503</name>
</gene>
<dbReference type="EMBL" id="KB446558">
    <property type="protein sequence ID" value="EME83007.1"/>
    <property type="molecule type" value="Genomic_DNA"/>
</dbReference>
<dbReference type="HOGENOM" id="CLU_1372731_0_0_1"/>
<dbReference type="AlphaFoldDB" id="M3B0N8"/>
<feature type="transmembrane region" description="Helical" evidence="1">
    <location>
        <begin position="128"/>
        <end position="148"/>
    </location>
</feature>
<name>M3B0N8_PSEFD</name>
<keyword evidence="1" id="KW-0472">Membrane</keyword>
<dbReference type="GeneID" id="19333196"/>
<keyword evidence="1" id="KW-1133">Transmembrane helix</keyword>
<evidence type="ECO:0000256" key="1">
    <source>
        <dbReference type="SAM" id="Phobius"/>
    </source>
</evidence>
<dbReference type="RefSeq" id="XP_007926359.1">
    <property type="nucleotide sequence ID" value="XM_007928168.1"/>
</dbReference>
<protein>
    <submittedName>
        <fullName evidence="2">Uncharacterized protein</fullName>
    </submittedName>
</protein>
<evidence type="ECO:0000313" key="3">
    <source>
        <dbReference type="Proteomes" id="UP000016932"/>
    </source>
</evidence>
<dbReference type="KEGG" id="pfj:MYCFIDRAFT_174503"/>
<accession>M3B0N8</accession>
<dbReference type="Proteomes" id="UP000016932">
    <property type="component" value="Unassembled WGS sequence"/>
</dbReference>
<organism evidence="2 3">
    <name type="scientific">Pseudocercospora fijiensis (strain CIRAD86)</name>
    <name type="common">Black leaf streak disease fungus</name>
    <name type="synonym">Mycosphaerella fijiensis</name>
    <dbReference type="NCBI Taxonomy" id="383855"/>
    <lineage>
        <taxon>Eukaryota</taxon>
        <taxon>Fungi</taxon>
        <taxon>Dikarya</taxon>
        <taxon>Ascomycota</taxon>
        <taxon>Pezizomycotina</taxon>
        <taxon>Dothideomycetes</taxon>
        <taxon>Dothideomycetidae</taxon>
        <taxon>Mycosphaerellales</taxon>
        <taxon>Mycosphaerellaceae</taxon>
        <taxon>Pseudocercospora</taxon>
    </lineage>
</organism>
<sequence length="199" mass="22555">MLCTDQKLYPTSAASDFGQAPGFLLWSSSHMRLKVWPGMQVDNTLMLTRTLPFEWYGRPKALYIQRCMYNQCPIVSITTCRSTLPKLYDITHCIVGANGIPEAAPLILDIFLIRLYFDILRLLHGLDLGVPILFALWVSIHIIAIFWASNSRSMGGIGSVFKNHSILPKACELPFSHIALDIRRHLDTHVFVGLWVLTR</sequence>